<keyword evidence="2" id="KW-1185">Reference proteome</keyword>
<gene>
    <name evidence="1" type="primary">WBGene00101576</name>
</gene>
<dbReference type="EnsemblMetazoa" id="PPA12022.1">
    <property type="protein sequence ID" value="PPA12022.1"/>
    <property type="gene ID" value="WBGene00101576"/>
</dbReference>
<name>A0A2A6BMJ4_PRIPA</name>
<accession>A0A2A6BMJ4</accession>
<reference evidence="1" key="2">
    <citation type="submission" date="2022-06" db="UniProtKB">
        <authorList>
            <consortium name="EnsemblMetazoa"/>
        </authorList>
    </citation>
    <scope>IDENTIFICATION</scope>
    <source>
        <strain evidence="1">PS312</strain>
    </source>
</reference>
<sequence>MLPLCPDGFISLGYIGDYFPIFFKDGAKFDGVSVRIFEDVAWRFNCSTVKLIEFKKYRSLAAVQRGEILTDITTGGLSTPRMKEFHYSLSLYVDTYSFYEATNNVTSEAWTPLIFFIVYQPWTLLLIFICLILIRIVTEQNDRLKTGFGLWIRYAASGMFLSSILVLIILHGAVFKGNTIYPSAASVTFIPHDCTEFQVEAVNCKGANSINPIPGEFTYKYPPTPHIYSYFFSKKASRKVIEYVNFLTLTLYSDDNVDFFWTSRLLPSIKQKPTTTEKYRTRPVTVASLGWIFTIFASFHLFSISSFFCEFLVFRTLAAIKRGEILTDVTSDTFTAPRIKKFQQSLSLYADTVWHVPLFLSRTNQYVWRGLQRSWPELLADLLKGKRQLFEAIEDLQVFKQEQLLGEGKRSTVTGSVDSTIDRMCAHPRKTAGLFYEMEIYTARLHGSLSGTCKLQRIEPIPGEFSYKYPPTLHIFGYFFSTNTSQKVINYVNFLTLSIYSDDNVRMLSDYIYHA</sequence>
<dbReference type="Proteomes" id="UP000005239">
    <property type="component" value="Unassembled WGS sequence"/>
</dbReference>
<dbReference type="AlphaFoldDB" id="A0A2A6BMJ4"/>
<organism evidence="1 2">
    <name type="scientific">Pristionchus pacificus</name>
    <name type="common">Parasitic nematode worm</name>
    <dbReference type="NCBI Taxonomy" id="54126"/>
    <lineage>
        <taxon>Eukaryota</taxon>
        <taxon>Metazoa</taxon>
        <taxon>Ecdysozoa</taxon>
        <taxon>Nematoda</taxon>
        <taxon>Chromadorea</taxon>
        <taxon>Rhabditida</taxon>
        <taxon>Rhabditina</taxon>
        <taxon>Diplogasteromorpha</taxon>
        <taxon>Diplogasteroidea</taxon>
        <taxon>Neodiplogasteridae</taxon>
        <taxon>Pristionchus</taxon>
    </lineage>
</organism>
<accession>A0A8R1YCZ6</accession>
<evidence type="ECO:0000313" key="2">
    <source>
        <dbReference type="Proteomes" id="UP000005239"/>
    </source>
</evidence>
<proteinExistence type="predicted"/>
<reference evidence="2" key="1">
    <citation type="journal article" date="2008" name="Nat. Genet.">
        <title>The Pristionchus pacificus genome provides a unique perspective on nematode lifestyle and parasitism.</title>
        <authorList>
            <person name="Dieterich C."/>
            <person name="Clifton S.W."/>
            <person name="Schuster L.N."/>
            <person name="Chinwalla A."/>
            <person name="Delehaunty K."/>
            <person name="Dinkelacker I."/>
            <person name="Fulton L."/>
            <person name="Fulton R."/>
            <person name="Godfrey J."/>
            <person name="Minx P."/>
            <person name="Mitreva M."/>
            <person name="Roeseler W."/>
            <person name="Tian H."/>
            <person name="Witte H."/>
            <person name="Yang S.P."/>
            <person name="Wilson R.K."/>
            <person name="Sommer R.J."/>
        </authorList>
    </citation>
    <scope>NUCLEOTIDE SEQUENCE [LARGE SCALE GENOMIC DNA]</scope>
    <source>
        <strain evidence="2">PS312</strain>
    </source>
</reference>
<protein>
    <submittedName>
        <fullName evidence="1">Uncharacterized protein</fullName>
    </submittedName>
</protein>
<evidence type="ECO:0000313" key="1">
    <source>
        <dbReference type="EnsemblMetazoa" id="PPA12022.1"/>
    </source>
</evidence>